<dbReference type="AlphaFoldDB" id="A0A6A6QHJ1"/>
<evidence type="ECO:0000313" key="3">
    <source>
        <dbReference type="EMBL" id="KAF2491549.1"/>
    </source>
</evidence>
<dbReference type="EMBL" id="MU004195">
    <property type="protein sequence ID" value="KAF2491549.1"/>
    <property type="molecule type" value="Genomic_DNA"/>
</dbReference>
<evidence type="ECO:0008006" key="5">
    <source>
        <dbReference type="Google" id="ProtNLM"/>
    </source>
</evidence>
<accession>A0A6A6QHJ1</accession>
<keyword evidence="4" id="KW-1185">Reference proteome</keyword>
<dbReference type="GO" id="GO:0016616">
    <property type="term" value="F:oxidoreductase activity, acting on the CH-OH group of donors, NAD or NADP as acceptor"/>
    <property type="evidence" value="ECO:0007669"/>
    <property type="project" value="TreeGrafter"/>
</dbReference>
<gene>
    <name evidence="3" type="ORF">BU16DRAFT_530039</name>
</gene>
<evidence type="ECO:0000313" key="4">
    <source>
        <dbReference type="Proteomes" id="UP000799750"/>
    </source>
</evidence>
<name>A0A6A6QHJ1_9PEZI</name>
<dbReference type="PANTHER" id="PTHR10366:SF564">
    <property type="entry name" value="STEROL-4-ALPHA-CARBOXYLATE 3-DEHYDROGENASE, DECARBOXYLATING"/>
    <property type="match status" value="1"/>
</dbReference>
<comment type="similarity">
    <text evidence="2">Belongs to the NAD(P)-dependent epimerase/dehydratase family. Dihydroflavonol-4-reductase subfamily.</text>
</comment>
<evidence type="ECO:0000256" key="2">
    <source>
        <dbReference type="ARBA" id="ARBA00023445"/>
    </source>
</evidence>
<protein>
    <recommendedName>
        <fullName evidence="5">NAD-dependent epimerase/dehydratase domain-containing protein</fullName>
    </recommendedName>
</protein>
<keyword evidence="1" id="KW-0560">Oxidoreductase</keyword>
<dbReference type="Proteomes" id="UP000799750">
    <property type="component" value="Unassembled WGS sequence"/>
</dbReference>
<dbReference type="OrthoDB" id="2735536at2759"/>
<organism evidence="3 4">
    <name type="scientific">Lophium mytilinum</name>
    <dbReference type="NCBI Taxonomy" id="390894"/>
    <lineage>
        <taxon>Eukaryota</taxon>
        <taxon>Fungi</taxon>
        <taxon>Dikarya</taxon>
        <taxon>Ascomycota</taxon>
        <taxon>Pezizomycotina</taxon>
        <taxon>Dothideomycetes</taxon>
        <taxon>Pleosporomycetidae</taxon>
        <taxon>Mytilinidiales</taxon>
        <taxon>Mytilinidiaceae</taxon>
        <taxon>Lophium</taxon>
    </lineage>
</organism>
<dbReference type="Gene3D" id="3.40.50.720">
    <property type="entry name" value="NAD(P)-binding Rossmann-like Domain"/>
    <property type="match status" value="1"/>
</dbReference>
<dbReference type="PANTHER" id="PTHR10366">
    <property type="entry name" value="NAD DEPENDENT EPIMERASE/DEHYDRATASE"/>
    <property type="match status" value="1"/>
</dbReference>
<evidence type="ECO:0000256" key="1">
    <source>
        <dbReference type="ARBA" id="ARBA00023002"/>
    </source>
</evidence>
<dbReference type="SUPFAM" id="SSF51735">
    <property type="entry name" value="NAD(P)-binding Rossmann-fold domains"/>
    <property type="match status" value="1"/>
</dbReference>
<dbReference type="InterPro" id="IPR036291">
    <property type="entry name" value="NAD(P)-bd_dom_sf"/>
</dbReference>
<reference evidence="3" key="1">
    <citation type="journal article" date="2020" name="Stud. Mycol.">
        <title>101 Dothideomycetes genomes: a test case for predicting lifestyles and emergence of pathogens.</title>
        <authorList>
            <person name="Haridas S."/>
            <person name="Albert R."/>
            <person name="Binder M."/>
            <person name="Bloem J."/>
            <person name="Labutti K."/>
            <person name="Salamov A."/>
            <person name="Andreopoulos B."/>
            <person name="Baker S."/>
            <person name="Barry K."/>
            <person name="Bills G."/>
            <person name="Bluhm B."/>
            <person name="Cannon C."/>
            <person name="Castanera R."/>
            <person name="Culley D."/>
            <person name="Daum C."/>
            <person name="Ezra D."/>
            <person name="Gonzalez J."/>
            <person name="Henrissat B."/>
            <person name="Kuo A."/>
            <person name="Liang C."/>
            <person name="Lipzen A."/>
            <person name="Lutzoni F."/>
            <person name="Magnuson J."/>
            <person name="Mondo S."/>
            <person name="Nolan M."/>
            <person name="Ohm R."/>
            <person name="Pangilinan J."/>
            <person name="Park H.-J."/>
            <person name="Ramirez L."/>
            <person name="Alfaro M."/>
            <person name="Sun H."/>
            <person name="Tritt A."/>
            <person name="Yoshinaga Y."/>
            <person name="Zwiers L.-H."/>
            <person name="Turgeon B."/>
            <person name="Goodwin S."/>
            <person name="Spatafora J."/>
            <person name="Crous P."/>
            <person name="Grigoriev I."/>
        </authorList>
    </citation>
    <scope>NUCLEOTIDE SEQUENCE</scope>
    <source>
        <strain evidence="3">CBS 269.34</strain>
    </source>
</reference>
<proteinExistence type="inferred from homology"/>
<dbReference type="InterPro" id="IPR050425">
    <property type="entry name" value="NAD(P)_dehydrat-like"/>
</dbReference>
<sequence>MTVPNAFHESAKKASAIIHAATPLSYSNFLEEIIKPVSIIEENVLDAAAASPTVKRLIITGSIVSTFKIPDELAVGKTISEKDWNSLTLEQGVENVFNAYAYSKTISEQEAWAYMEEKKPSFELVYLLAPSIIGKSIQPGAKLNRQHLGGTGGFYRGLFDVETPGWQFPYYM</sequence>